<dbReference type="PANTHER" id="PTHR43132:SF2">
    <property type="entry name" value="ARSENICAL RESISTANCE OPERON REPRESSOR ARSR-RELATED"/>
    <property type="match status" value="1"/>
</dbReference>
<keyword evidence="3" id="KW-0804">Transcription</keyword>
<dbReference type="NCBIfam" id="NF033788">
    <property type="entry name" value="HTH_metalloreg"/>
    <property type="match status" value="1"/>
</dbReference>
<dbReference type="PRINTS" id="PR00778">
    <property type="entry name" value="HTHARSR"/>
</dbReference>
<dbReference type="InterPro" id="IPR011991">
    <property type="entry name" value="ArsR-like_HTH"/>
</dbReference>
<keyword evidence="2" id="KW-0238">DNA-binding</keyword>
<dbReference type="AlphaFoldDB" id="A0A1W1BSU7"/>
<proteinExistence type="predicted"/>
<feature type="domain" description="HTH arsR-type" evidence="4">
    <location>
        <begin position="11"/>
        <end position="105"/>
    </location>
</feature>
<evidence type="ECO:0000259" key="4">
    <source>
        <dbReference type="PROSITE" id="PS50987"/>
    </source>
</evidence>
<dbReference type="PROSITE" id="PS50987">
    <property type="entry name" value="HTH_ARSR_2"/>
    <property type="match status" value="1"/>
</dbReference>
<dbReference type="SUPFAM" id="SSF46785">
    <property type="entry name" value="Winged helix' DNA-binding domain"/>
    <property type="match status" value="1"/>
</dbReference>
<dbReference type="InterPro" id="IPR001845">
    <property type="entry name" value="HTH_ArsR_DNA-bd_dom"/>
</dbReference>
<gene>
    <name evidence="5" type="ORF">MNB_SUP05-5-492</name>
</gene>
<reference evidence="5" key="1">
    <citation type="submission" date="2016-10" db="EMBL/GenBank/DDBJ databases">
        <authorList>
            <person name="de Groot N.N."/>
        </authorList>
    </citation>
    <scope>NUCLEOTIDE SEQUENCE</scope>
</reference>
<dbReference type="EMBL" id="FPHJ01000017">
    <property type="protein sequence ID" value="SFV56521.1"/>
    <property type="molecule type" value="Genomic_DNA"/>
</dbReference>
<evidence type="ECO:0000256" key="2">
    <source>
        <dbReference type="ARBA" id="ARBA00023125"/>
    </source>
</evidence>
<evidence type="ECO:0000256" key="3">
    <source>
        <dbReference type="ARBA" id="ARBA00023163"/>
    </source>
</evidence>
<organism evidence="5">
    <name type="scientific">hydrothermal vent metagenome</name>
    <dbReference type="NCBI Taxonomy" id="652676"/>
    <lineage>
        <taxon>unclassified sequences</taxon>
        <taxon>metagenomes</taxon>
        <taxon>ecological metagenomes</taxon>
    </lineage>
</organism>
<accession>A0A1W1BSU7</accession>
<sequence>MADEKKLHLLASDDEIENATMALKAMAHNIRLKILCVLKENELTVSEILEAVGSSQSNISQHLDILKNKQILDSHRVGNKILYSIKNIKVLKLIENMRMIFCEID</sequence>
<evidence type="ECO:0000256" key="1">
    <source>
        <dbReference type="ARBA" id="ARBA00023015"/>
    </source>
</evidence>
<dbReference type="GO" id="GO:0003677">
    <property type="term" value="F:DNA binding"/>
    <property type="evidence" value="ECO:0007669"/>
    <property type="project" value="UniProtKB-KW"/>
</dbReference>
<dbReference type="PANTHER" id="PTHR43132">
    <property type="entry name" value="ARSENICAL RESISTANCE OPERON REPRESSOR ARSR-RELATED"/>
    <property type="match status" value="1"/>
</dbReference>
<dbReference type="CDD" id="cd00090">
    <property type="entry name" value="HTH_ARSR"/>
    <property type="match status" value="1"/>
</dbReference>
<dbReference type="InterPro" id="IPR036388">
    <property type="entry name" value="WH-like_DNA-bd_sf"/>
</dbReference>
<dbReference type="GO" id="GO:0003700">
    <property type="term" value="F:DNA-binding transcription factor activity"/>
    <property type="evidence" value="ECO:0007669"/>
    <property type="project" value="InterPro"/>
</dbReference>
<name>A0A1W1BSU7_9ZZZZ</name>
<dbReference type="InterPro" id="IPR051011">
    <property type="entry name" value="Metal_resp_trans_reg"/>
</dbReference>
<dbReference type="Pfam" id="PF01022">
    <property type="entry name" value="HTH_5"/>
    <property type="match status" value="1"/>
</dbReference>
<keyword evidence="1" id="KW-0805">Transcription regulation</keyword>
<dbReference type="Gene3D" id="1.10.10.10">
    <property type="entry name" value="Winged helix-like DNA-binding domain superfamily/Winged helix DNA-binding domain"/>
    <property type="match status" value="1"/>
</dbReference>
<dbReference type="InterPro" id="IPR036390">
    <property type="entry name" value="WH_DNA-bd_sf"/>
</dbReference>
<dbReference type="SMART" id="SM00418">
    <property type="entry name" value="HTH_ARSR"/>
    <property type="match status" value="1"/>
</dbReference>
<evidence type="ECO:0000313" key="5">
    <source>
        <dbReference type="EMBL" id="SFV56521.1"/>
    </source>
</evidence>
<protein>
    <submittedName>
        <fullName evidence="5">Transcriptional regulator, ArsR family</fullName>
    </submittedName>
</protein>